<keyword evidence="2" id="KW-1133">Transmembrane helix</keyword>
<feature type="compositionally biased region" description="Polar residues" evidence="1">
    <location>
        <begin position="59"/>
        <end position="68"/>
    </location>
</feature>
<dbReference type="AlphaFoldDB" id="A0A2S5GEN9"/>
<dbReference type="RefSeq" id="WP_104056865.1">
    <property type="nucleotide sequence ID" value="NZ_PREZ01000002.1"/>
</dbReference>
<sequence length="205" mass="22897">MEEKKGWDKLKDWASSSRDPTPNRKIQLILVLIVAGALMMILQGNKTPDQELPTKPSEAVSQAAVSPDQSIRQMEKEMEKQLEDILKKALGTNDVNVMINLATSERKVYEKNETLQQDQSADQRDNEQSTMDRRSSSRQLVLGNQAQSGDPILSYVEKPTVLGVMVVAEGADHIKVKKWITDSVARVLDVSTHRVAVISTKQKES</sequence>
<keyword evidence="2" id="KW-0812">Transmembrane</keyword>
<gene>
    <name evidence="3" type="ORF">C4B60_04740</name>
</gene>
<evidence type="ECO:0000256" key="2">
    <source>
        <dbReference type="SAM" id="Phobius"/>
    </source>
</evidence>
<proteinExistence type="predicted"/>
<protein>
    <recommendedName>
        <fullName evidence="5">Stage III sporulation protein AG</fullName>
    </recommendedName>
</protein>
<keyword evidence="2" id="KW-0472">Membrane</keyword>
<name>A0A2S5GEN9_9BACL</name>
<reference evidence="3 4" key="1">
    <citation type="submission" date="2018-02" db="EMBL/GenBank/DDBJ databases">
        <title>Jeotgalibacillus proteolyticum sp. nov. a protease producing bacterium isolated from ocean sediments of Laizhou Bay.</title>
        <authorList>
            <person name="Li Y."/>
        </authorList>
    </citation>
    <scope>NUCLEOTIDE SEQUENCE [LARGE SCALE GENOMIC DNA]</scope>
    <source>
        <strain evidence="3 4">22-7</strain>
    </source>
</reference>
<evidence type="ECO:0000256" key="1">
    <source>
        <dbReference type="SAM" id="MobiDB-lite"/>
    </source>
</evidence>
<feature type="region of interest" description="Disordered" evidence="1">
    <location>
        <begin position="110"/>
        <end position="144"/>
    </location>
</feature>
<organism evidence="3 4">
    <name type="scientific">Jeotgalibacillus proteolyticus</name>
    <dbReference type="NCBI Taxonomy" id="2082395"/>
    <lineage>
        <taxon>Bacteria</taxon>
        <taxon>Bacillati</taxon>
        <taxon>Bacillota</taxon>
        <taxon>Bacilli</taxon>
        <taxon>Bacillales</taxon>
        <taxon>Caryophanaceae</taxon>
        <taxon>Jeotgalibacillus</taxon>
    </lineage>
</organism>
<dbReference type="EMBL" id="PREZ01000002">
    <property type="protein sequence ID" value="PPA71374.1"/>
    <property type="molecule type" value="Genomic_DNA"/>
</dbReference>
<feature type="compositionally biased region" description="Basic and acidic residues" evidence="1">
    <location>
        <begin position="121"/>
        <end position="135"/>
    </location>
</feature>
<dbReference type="Proteomes" id="UP000239047">
    <property type="component" value="Unassembled WGS sequence"/>
</dbReference>
<evidence type="ECO:0008006" key="5">
    <source>
        <dbReference type="Google" id="ProtNLM"/>
    </source>
</evidence>
<evidence type="ECO:0000313" key="3">
    <source>
        <dbReference type="EMBL" id="PPA71374.1"/>
    </source>
</evidence>
<evidence type="ECO:0000313" key="4">
    <source>
        <dbReference type="Proteomes" id="UP000239047"/>
    </source>
</evidence>
<accession>A0A2S5GEN9</accession>
<feature type="region of interest" description="Disordered" evidence="1">
    <location>
        <begin position="1"/>
        <end position="20"/>
    </location>
</feature>
<feature type="compositionally biased region" description="Basic and acidic residues" evidence="1">
    <location>
        <begin position="1"/>
        <end position="12"/>
    </location>
</feature>
<keyword evidence="4" id="KW-1185">Reference proteome</keyword>
<feature type="transmembrane region" description="Helical" evidence="2">
    <location>
        <begin position="26"/>
        <end position="44"/>
    </location>
</feature>
<feature type="region of interest" description="Disordered" evidence="1">
    <location>
        <begin position="48"/>
        <end position="68"/>
    </location>
</feature>
<comment type="caution">
    <text evidence="3">The sequence shown here is derived from an EMBL/GenBank/DDBJ whole genome shotgun (WGS) entry which is preliminary data.</text>
</comment>
<dbReference type="OrthoDB" id="2381602at2"/>